<dbReference type="KEGG" id="olu:OSTLU_27528"/>
<evidence type="ECO:0000259" key="2">
    <source>
        <dbReference type="PROSITE" id="PS50158"/>
    </source>
</evidence>
<dbReference type="InterPro" id="IPR035901">
    <property type="entry name" value="GIY-YIG_endonuc_sf"/>
</dbReference>
<dbReference type="Pfam" id="PF00098">
    <property type="entry name" value="zf-CCHC"/>
    <property type="match status" value="1"/>
</dbReference>
<dbReference type="SUPFAM" id="SSF82771">
    <property type="entry name" value="GIY-YIG endonuclease"/>
    <property type="match status" value="1"/>
</dbReference>
<dbReference type="AlphaFoldDB" id="A4S7K6"/>
<keyword evidence="1" id="KW-0862">Zinc</keyword>
<feature type="domain" description="CCHC-type" evidence="2">
    <location>
        <begin position="100"/>
        <end position="116"/>
    </location>
</feature>
<evidence type="ECO:0000256" key="1">
    <source>
        <dbReference type="PROSITE-ProRule" id="PRU00047"/>
    </source>
</evidence>
<proteinExistence type="predicted"/>
<dbReference type="Gramene" id="ABO99763">
    <property type="protein sequence ID" value="ABO99763"/>
    <property type="gene ID" value="OSTLU_27528"/>
</dbReference>
<keyword evidence="1" id="KW-0479">Metal-binding</keyword>
<dbReference type="Proteomes" id="UP000001568">
    <property type="component" value="Chromosome 14"/>
</dbReference>
<dbReference type="GO" id="GO:0008270">
    <property type="term" value="F:zinc ion binding"/>
    <property type="evidence" value="ECO:0007669"/>
    <property type="project" value="UniProtKB-KW"/>
</dbReference>
<evidence type="ECO:0000313" key="3">
    <source>
        <dbReference type="EMBL" id="ABO99763.1"/>
    </source>
</evidence>
<dbReference type="GO" id="GO:0003676">
    <property type="term" value="F:nucleic acid binding"/>
    <property type="evidence" value="ECO:0007669"/>
    <property type="project" value="InterPro"/>
</dbReference>
<dbReference type="SMART" id="SM00343">
    <property type="entry name" value="ZnF_C2HC"/>
    <property type="match status" value="1"/>
</dbReference>
<name>A4S7K6_OSTLU</name>
<keyword evidence="1" id="KW-0863">Zinc-finger</keyword>
<dbReference type="SUPFAM" id="SSF57756">
    <property type="entry name" value="Retrovirus zinc finger-like domains"/>
    <property type="match status" value="1"/>
</dbReference>
<dbReference type="InterPro" id="IPR001878">
    <property type="entry name" value="Znf_CCHC"/>
</dbReference>
<reference evidence="3 4" key="1">
    <citation type="journal article" date="2007" name="Proc. Natl. Acad. Sci. U.S.A.">
        <title>The tiny eukaryote Ostreococcus provides genomic insights into the paradox of plankton speciation.</title>
        <authorList>
            <person name="Palenik B."/>
            <person name="Grimwood J."/>
            <person name="Aerts A."/>
            <person name="Rouze P."/>
            <person name="Salamov A."/>
            <person name="Putnam N."/>
            <person name="Dupont C."/>
            <person name="Jorgensen R."/>
            <person name="Derelle E."/>
            <person name="Rombauts S."/>
            <person name="Zhou K."/>
            <person name="Otillar R."/>
            <person name="Merchant S.S."/>
            <person name="Podell S."/>
            <person name="Gaasterland T."/>
            <person name="Napoli C."/>
            <person name="Gendler K."/>
            <person name="Manuell A."/>
            <person name="Tai V."/>
            <person name="Vallon O."/>
            <person name="Piganeau G."/>
            <person name="Jancek S."/>
            <person name="Heijde M."/>
            <person name="Jabbari K."/>
            <person name="Bowler C."/>
            <person name="Lohr M."/>
            <person name="Robbens S."/>
            <person name="Werner G."/>
            <person name="Dubchak I."/>
            <person name="Pazour G.J."/>
            <person name="Ren Q."/>
            <person name="Paulsen I."/>
            <person name="Delwiche C."/>
            <person name="Schmutz J."/>
            <person name="Rokhsar D."/>
            <person name="Van de Peer Y."/>
            <person name="Moreau H."/>
            <person name="Grigoriev I.V."/>
        </authorList>
    </citation>
    <scope>NUCLEOTIDE SEQUENCE [LARGE SCALE GENOMIC DNA]</scope>
    <source>
        <strain evidence="3 4">CCE9901</strain>
    </source>
</reference>
<accession>A4S7K6</accession>
<dbReference type="EMBL" id="CP000594">
    <property type="protein sequence ID" value="ABO99763.1"/>
    <property type="molecule type" value="Genomic_DNA"/>
</dbReference>
<dbReference type="CDD" id="cd00719">
    <property type="entry name" value="GIY-YIG_SF"/>
    <property type="match status" value="1"/>
</dbReference>
<dbReference type="eggNOG" id="ENOG502SAAX">
    <property type="taxonomic scope" value="Eukaryota"/>
</dbReference>
<keyword evidence="4" id="KW-1185">Reference proteome</keyword>
<gene>
    <name evidence="3" type="ORF">OSTLU_27528</name>
</gene>
<dbReference type="Gene3D" id="4.10.60.10">
    <property type="entry name" value="Zinc finger, CCHC-type"/>
    <property type="match status" value="1"/>
</dbReference>
<dbReference type="RefSeq" id="XP_001421470.1">
    <property type="nucleotide sequence ID" value="XM_001421433.1"/>
</dbReference>
<evidence type="ECO:0000313" key="4">
    <source>
        <dbReference type="Proteomes" id="UP000001568"/>
    </source>
</evidence>
<dbReference type="HOGENOM" id="CLU_1605448_0_0_1"/>
<dbReference type="PROSITE" id="PS50158">
    <property type="entry name" value="ZF_CCHC"/>
    <property type="match status" value="1"/>
</dbReference>
<organism evidence="3 4">
    <name type="scientific">Ostreococcus lucimarinus (strain CCE9901)</name>
    <dbReference type="NCBI Taxonomy" id="436017"/>
    <lineage>
        <taxon>Eukaryota</taxon>
        <taxon>Viridiplantae</taxon>
        <taxon>Chlorophyta</taxon>
        <taxon>Mamiellophyceae</taxon>
        <taxon>Mamiellales</taxon>
        <taxon>Bathycoccaceae</taxon>
        <taxon>Ostreococcus</taxon>
    </lineage>
</organism>
<sequence>MSLIYGLACAQGKYYVGRCDNRSRIDDHFRGMGAAWTKKYKPYRRLFIEECGPFDEDKHVLRLMAEHGVENVRGGTFSQIVLPRSHLEIIELMMRGAGDRCFRCGQLGHFVNQCPNVVPGRADEPWLHEEDEQLLGELELGSTIEETDETDYKKCWCCLKNIWCCF</sequence>
<dbReference type="GeneID" id="5005262"/>
<dbReference type="Gene3D" id="3.40.1440.10">
    <property type="entry name" value="GIY-YIG endonuclease"/>
    <property type="match status" value="1"/>
</dbReference>
<protein>
    <recommendedName>
        <fullName evidence="2">CCHC-type domain-containing protein</fullName>
    </recommendedName>
</protein>
<dbReference type="InterPro" id="IPR036875">
    <property type="entry name" value="Znf_CCHC_sf"/>
</dbReference>
<dbReference type="OrthoDB" id="65334at2759"/>